<dbReference type="AlphaFoldDB" id="A0A0L6CII4"/>
<dbReference type="InterPro" id="IPR001310">
    <property type="entry name" value="Histidine_triad_HIT"/>
</dbReference>
<feature type="short sequence motif" description="Histidine triad motif" evidence="2 3">
    <location>
        <begin position="111"/>
        <end position="115"/>
    </location>
</feature>
<organism evidence="5 6">
    <name type="scientific">Luteipulveratus halotolerans</name>
    <dbReference type="NCBI Taxonomy" id="1631356"/>
    <lineage>
        <taxon>Bacteria</taxon>
        <taxon>Bacillati</taxon>
        <taxon>Actinomycetota</taxon>
        <taxon>Actinomycetes</taxon>
        <taxon>Micrococcales</taxon>
        <taxon>Dermacoccaceae</taxon>
        <taxon>Luteipulveratus</taxon>
    </lineage>
</organism>
<dbReference type="EMBL" id="LAIR01000002">
    <property type="protein sequence ID" value="KNX37529.1"/>
    <property type="molecule type" value="Genomic_DNA"/>
</dbReference>
<dbReference type="GO" id="GO:0016787">
    <property type="term" value="F:hydrolase activity"/>
    <property type="evidence" value="ECO:0007669"/>
    <property type="project" value="UniProtKB-KW"/>
</dbReference>
<name>A0A0L6CII4_9MICO</name>
<dbReference type="PANTHER" id="PTHR46648">
    <property type="entry name" value="HIT FAMILY PROTEIN 1"/>
    <property type="match status" value="1"/>
</dbReference>
<dbReference type="SUPFAM" id="SSF54197">
    <property type="entry name" value="HIT-like"/>
    <property type="match status" value="1"/>
</dbReference>
<gene>
    <name evidence="5" type="ORF">VV01_10805</name>
</gene>
<comment type="caution">
    <text evidence="5">The sequence shown here is derived from an EMBL/GenBank/DDBJ whole genome shotgun (WGS) entry which is preliminary data.</text>
</comment>
<dbReference type="OrthoDB" id="9784774at2"/>
<keyword evidence="6" id="KW-1185">Reference proteome</keyword>
<keyword evidence="5" id="KW-0378">Hydrolase</keyword>
<evidence type="ECO:0000259" key="4">
    <source>
        <dbReference type="PROSITE" id="PS51084"/>
    </source>
</evidence>
<evidence type="ECO:0000256" key="1">
    <source>
        <dbReference type="PIRSR" id="PIRSR601310-1"/>
    </source>
</evidence>
<dbReference type="PROSITE" id="PS51084">
    <property type="entry name" value="HIT_2"/>
    <property type="match status" value="1"/>
</dbReference>
<dbReference type="InterPro" id="IPR036265">
    <property type="entry name" value="HIT-like_sf"/>
</dbReference>
<proteinExistence type="predicted"/>
<protein>
    <submittedName>
        <fullName evidence="5">Diadenosine tetraphosphate hydrolase</fullName>
    </submittedName>
</protein>
<feature type="domain" description="HIT" evidence="4">
    <location>
        <begin position="12"/>
        <end position="126"/>
    </location>
</feature>
<evidence type="ECO:0000313" key="5">
    <source>
        <dbReference type="EMBL" id="KNX37529.1"/>
    </source>
</evidence>
<evidence type="ECO:0000313" key="6">
    <source>
        <dbReference type="Proteomes" id="UP000037397"/>
    </source>
</evidence>
<feature type="active site" description="Tele-AMP-histidine intermediate" evidence="1">
    <location>
        <position position="113"/>
    </location>
</feature>
<dbReference type="PATRIC" id="fig|1631356.3.peg.2108"/>
<evidence type="ECO:0000256" key="2">
    <source>
        <dbReference type="PIRSR" id="PIRSR601310-3"/>
    </source>
</evidence>
<sequence length="155" mass="17631">MWNHEPSEYDCPFCRLLRGEHGANNAESDIVARGERAFARVAPKWWPANPGAVLVIPVKHVENLYDIEPADGHAVWDLTRRVATAMRSAYGCDGTSTRQHNEPAGNQDVWHLHVHVFPRWTDDRLYQRHDEAGWYDVGERGAYADRLRVALDACG</sequence>
<dbReference type="PANTHER" id="PTHR46648:SF1">
    <property type="entry name" value="ADENOSINE 5'-MONOPHOSPHORAMIDASE HNT1"/>
    <property type="match status" value="1"/>
</dbReference>
<dbReference type="Pfam" id="PF01230">
    <property type="entry name" value="HIT"/>
    <property type="match status" value="1"/>
</dbReference>
<reference evidence="6" key="1">
    <citation type="submission" date="2015-03" db="EMBL/GenBank/DDBJ databases">
        <title>Luteipulveratus halotolerans sp. nov., a novel actinobacterium (Dermacoccaceae) from Sarawak, Malaysia.</title>
        <authorList>
            <person name="Juboi H."/>
            <person name="Basik A."/>
            <person name="Shamsul S.S."/>
            <person name="Arnold P."/>
            <person name="Schmitt E.K."/>
            <person name="Sanglier J.-J."/>
            <person name="Yeo T."/>
        </authorList>
    </citation>
    <scope>NUCLEOTIDE SEQUENCE [LARGE SCALE GENOMIC DNA]</scope>
    <source>
        <strain evidence="6">C296001</strain>
    </source>
</reference>
<dbReference type="RefSeq" id="WP_050669887.1">
    <property type="nucleotide sequence ID" value="NZ_LAIR01000002.1"/>
</dbReference>
<evidence type="ECO:0000256" key="3">
    <source>
        <dbReference type="PROSITE-ProRule" id="PRU00464"/>
    </source>
</evidence>
<dbReference type="InterPro" id="IPR011146">
    <property type="entry name" value="HIT-like"/>
</dbReference>
<accession>A0A0L6CII4</accession>
<dbReference type="STRING" id="1631356.VV01_10805"/>
<dbReference type="GO" id="GO:0009117">
    <property type="term" value="P:nucleotide metabolic process"/>
    <property type="evidence" value="ECO:0007669"/>
    <property type="project" value="TreeGrafter"/>
</dbReference>
<dbReference type="Gene3D" id="3.30.428.10">
    <property type="entry name" value="HIT-like"/>
    <property type="match status" value="1"/>
</dbReference>
<dbReference type="Proteomes" id="UP000037397">
    <property type="component" value="Unassembled WGS sequence"/>
</dbReference>